<name>A0A9E3H723_9NOST</name>
<dbReference type="InterPro" id="IPR010982">
    <property type="entry name" value="Lambda_DNA-bd_dom_sf"/>
</dbReference>
<dbReference type="InterPro" id="IPR001387">
    <property type="entry name" value="Cro/C1-type_HTH"/>
</dbReference>
<dbReference type="Gene3D" id="1.10.260.40">
    <property type="entry name" value="lambda repressor-like DNA-binding domains"/>
    <property type="match status" value="1"/>
</dbReference>
<dbReference type="Pfam" id="PF13443">
    <property type="entry name" value="HTH_26"/>
    <property type="match status" value="1"/>
</dbReference>
<accession>A0A9E3H723</accession>
<dbReference type="AlphaFoldDB" id="A0A9E3H723"/>
<dbReference type="Proteomes" id="UP000813215">
    <property type="component" value="Unassembled WGS sequence"/>
</dbReference>
<comment type="caution">
    <text evidence="2">The sequence shown here is derived from an EMBL/GenBank/DDBJ whole genome shotgun (WGS) entry which is preliminary data.</text>
</comment>
<proteinExistence type="predicted"/>
<organism evidence="2 3">
    <name type="scientific">Pelatocladus maniniholoensis HA4357-MV3</name>
    <dbReference type="NCBI Taxonomy" id="1117104"/>
    <lineage>
        <taxon>Bacteria</taxon>
        <taxon>Bacillati</taxon>
        <taxon>Cyanobacteriota</taxon>
        <taxon>Cyanophyceae</taxon>
        <taxon>Nostocales</taxon>
        <taxon>Nostocaceae</taxon>
        <taxon>Pelatocladus</taxon>
    </lineage>
</organism>
<gene>
    <name evidence="2" type="ORF">KME28_10825</name>
</gene>
<reference evidence="2" key="1">
    <citation type="submission" date="2021-05" db="EMBL/GenBank/DDBJ databases">
        <authorList>
            <person name="Pietrasiak N."/>
            <person name="Ward R."/>
            <person name="Stajich J.E."/>
            <person name="Kurbessoian T."/>
        </authorList>
    </citation>
    <scope>NUCLEOTIDE SEQUENCE</scope>
    <source>
        <strain evidence="2">HA4357-MV3</strain>
    </source>
</reference>
<dbReference type="GO" id="GO:0003677">
    <property type="term" value="F:DNA binding"/>
    <property type="evidence" value="ECO:0007669"/>
    <property type="project" value="InterPro"/>
</dbReference>
<evidence type="ECO:0000313" key="2">
    <source>
        <dbReference type="EMBL" id="MBW4432199.1"/>
    </source>
</evidence>
<evidence type="ECO:0000313" key="3">
    <source>
        <dbReference type="Proteomes" id="UP000813215"/>
    </source>
</evidence>
<dbReference type="EMBL" id="JAHHHW010000082">
    <property type="protein sequence ID" value="MBW4432199.1"/>
    <property type="molecule type" value="Genomic_DNA"/>
</dbReference>
<feature type="domain" description="HTH cro/C1-type" evidence="1">
    <location>
        <begin position="8"/>
        <end position="67"/>
    </location>
</feature>
<dbReference type="SUPFAM" id="SSF47413">
    <property type="entry name" value="lambda repressor-like DNA-binding domains"/>
    <property type="match status" value="1"/>
</dbReference>
<reference evidence="2" key="2">
    <citation type="journal article" date="2022" name="Microbiol. Resour. Announc.">
        <title>Metagenome Sequencing to Explore Phylogenomics of Terrestrial Cyanobacteria.</title>
        <authorList>
            <person name="Ward R.D."/>
            <person name="Stajich J.E."/>
            <person name="Johansen J.R."/>
            <person name="Huntemann M."/>
            <person name="Clum A."/>
            <person name="Foster B."/>
            <person name="Foster B."/>
            <person name="Roux S."/>
            <person name="Palaniappan K."/>
            <person name="Varghese N."/>
            <person name="Mukherjee S."/>
            <person name="Reddy T.B.K."/>
            <person name="Daum C."/>
            <person name="Copeland A."/>
            <person name="Chen I.A."/>
            <person name="Ivanova N.N."/>
            <person name="Kyrpides N.C."/>
            <person name="Shapiro N."/>
            <person name="Eloe-Fadrosh E.A."/>
            <person name="Pietrasiak N."/>
        </authorList>
    </citation>
    <scope>NUCLEOTIDE SEQUENCE</scope>
    <source>
        <strain evidence="2">HA4357-MV3</strain>
    </source>
</reference>
<evidence type="ECO:0000259" key="1">
    <source>
        <dbReference type="Pfam" id="PF13443"/>
    </source>
</evidence>
<sequence>MPIQNRVKSFLVGRNLSAYQFIKDTGIAPATGYKLAKKSSYLPSIRVLEVICDTYKVQLNEILEWVEEKEIS</sequence>
<protein>
    <submittedName>
        <fullName evidence="2">Helix-turn-helix transcriptional regulator</fullName>
    </submittedName>
</protein>